<proteinExistence type="predicted"/>
<reference evidence="7 8" key="1">
    <citation type="journal article" date="2006" name="Nature">
        <title>Global trends of whole-genome duplications revealed by the ciliate Paramecium tetraurelia.</title>
        <authorList>
            <consortium name="Genoscope"/>
            <person name="Aury J.-M."/>
            <person name="Jaillon O."/>
            <person name="Duret L."/>
            <person name="Noel B."/>
            <person name="Jubin C."/>
            <person name="Porcel B.M."/>
            <person name="Segurens B."/>
            <person name="Daubin V."/>
            <person name="Anthouard V."/>
            <person name="Aiach N."/>
            <person name="Arnaiz O."/>
            <person name="Billaut A."/>
            <person name="Beisson J."/>
            <person name="Blanc I."/>
            <person name="Bouhouche K."/>
            <person name="Camara F."/>
            <person name="Duharcourt S."/>
            <person name="Guigo R."/>
            <person name="Gogendeau D."/>
            <person name="Katinka M."/>
            <person name="Keller A.-M."/>
            <person name="Kissmehl R."/>
            <person name="Klotz C."/>
            <person name="Koll F."/>
            <person name="Le Moue A."/>
            <person name="Lepere C."/>
            <person name="Malinsky S."/>
            <person name="Nowacki M."/>
            <person name="Nowak J.K."/>
            <person name="Plattner H."/>
            <person name="Poulain J."/>
            <person name="Ruiz F."/>
            <person name="Serrano V."/>
            <person name="Zagulski M."/>
            <person name="Dessen P."/>
            <person name="Betermier M."/>
            <person name="Weissenbach J."/>
            <person name="Scarpelli C."/>
            <person name="Schachter V."/>
            <person name="Sperling L."/>
            <person name="Meyer E."/>
            <person name="Cohen J."/>
            <person name="Wincker P."/>
        </authorList>
    </citation>
    <scope>NUCLEOTIDE SEQUENCE [LARGE SCALE GENOMIC DNA]</scope>
    <source>
        <strain evidence="7 8">Stock d4-2</strain>
    </source>
</reference>
<dbReference type="RefSeq" id="XP_001460103.1">
    <property type="nucleotide sequence ID" value="XM_001460066.1"/>
</dbReference>
<feature type="domain" description="Amino acid transporter transmembrane" evidence="6">
    <location>
        <begin position="58"/>
        <end position="403"/>
    </location>
</feature>
<protein>
    <recommendedName>
        <fullName evidence="6">Amino acid transporter transmembrane domain-containing protein</fullName>
    </recommendedName>
</protein>
<organism evidence="7 8">
    <name type="scientific">Paramecium tetraurelia</name>
    <dbReference type="NCBI Taxonomy" id="5888"/>
    <lineage>
        <taxon>Eukaryota</taxon>
        <taxon>Sar</taxon>
        <taxon>Alveolata</taxon>
        <taxon>Ciliophora</taxon>
        <taxon>Intramacronucleata</taxon>
        <taxon>Oligohymenophorea</taxon>
        <taxon>Peniculida</taxon>
        <taxon>Parameciidae</taxon>
        <taxon>Paramecium</taxon>
    </lineage>
</organism>
<evidence type="ECO:0000256" key="5">
    <source>
        <dbReference type="SAM" id="Phobius"/>
    </source>
</evidence>
<evidence type="ECO:0000259" key="6">
    <source>
        <dbReference type="Pfam" id="PF01490"/>
    </source>
</evidence>
<feature type="transmembrane region" description="Helical" evidence="5">
    <location>
        <begin position="229"/>
        <end position="249"/>
    </location>
</feature>
<keyword evidence="3 5" id="KW-1133">Transmembrane helix</keyword>
<evidence type="ECO:0000313" key="7">
    <source>
        <dbReference type="EMBL" id="CAK92706.1"/>
    </source>
</evidence>
<dbReference type="AlphaFoldDB" id="A0EBN9"/>
<feature type="transmembrane region" description="Helical" evidence="5">
    <location>
        <begin position="92"/>
        <end position="117"/>
    </location>
</feature>
<dbReference type="GeneID" id="5045888"/>
<feature type="transmembrane region" description="Helical" evidence="5">
    <location>
        <begin position="382"/>
        <end position="400"/>
    </location>
</feature>
<dbReference type="InterPro" id="IPR013057">
    <property type="entry name" value="AA_transpt_TM"/>
</dbReference>
<evidence type="ECO:0000256" key="4">
    <source>
        <dbReference type="ARBA" id="ARBA00023136"/>
    </source>
</evidence>
<feature type="transmembrane region" description="Helical" evidence="5">
    <location>
        <begin position="189"/>
        <end position="208"/>
    </location>
</feature>
<evidence type="ECO:0000256" key="1">
    <source>
        <dbReference type="ARBA" id="ARBA00004141"/>
    </source>
</evidence>
<dbReference type="EMBL" id="CT868669">
    <property type="protein sequence ID" value="CAK92706.1"/>
    <property type="molecule type" value="Genomic_DNA"/>
</dbReference>
<dbReference type="GO" id="GO:0003333">
    <property type="term" value="P:amino acid transmembrane transport"/>
    <property type="evidence" value="ECO:0000318"/>
    <property type="project" value="GO_Central"/>
</dbReference>
<keyword evidence="4 5" id="KW-0472">Membrane</keyword>
<gene>
    <name evidence="7" type="ORF">GSPATT00025440001</name>
</gene>
<dbReference type="InParanoid" id="A0EBN9"/>
<dbReference type="KEGG" id="ptm:GSPATT00025440001"/>
<comment type="subcellular location">
    <subcellularLocation>
        <location evidence="1">Membrane</location>
        <topology evidence="1">Multi-pass membrane protein</topology>
    </subcellularLocation>
</comment>
<dbReference type="Pfam" id="PF01490">
    <property type="entry name" value="Aa_trans"/>
    <property type="match status" value="1"/>
</dbReference>
<dbReference type="Proteomes" id="UP000000600">
    <property type="component" value="Unassembled WGS sequence"/>
</dbReference>
<keyword evidence="2 5" id="KW-0812">Transmembrane</keyword>
<feature type="transmembrane region" description="Helical" evidence="5">
    <location>
        <begin position="323"/>
        <end position="340"/>
    </location>
</feature>
<feature type="transmembrane region" description="Helical" evidence="5">
    <location>
        <begin position="162"/>
        <end position="183"/>
    </location>
</feature>
<dbReference type="OrthoDB" id="296408at2759"/>
<sequence>MWILSLWIKNQKPILFKMKDKHFSILLNQQLGLVQLPFLLQLTKQDGQVQFQQQYQYSFALQSIFIYIYDLIHSQSKKLLFGDIVELTLKWVWPQITNIMIILSQIGVCCAYLIFLYQSTDVVLNQINIPLSKFTIFSLTLILIIPLSLIRKMKYFHQVSKVGFYVNLLTFIIIFIDCLTIVYHEGISYGPNTFSFIGIACLTLQCNLTILPIRNDMINKQPFQRYQELSLYICFLIAILITTFAIWGYKDNLNQIIIFNIQNLYLRSITMIAYGICILMTYALQLFPAVQIIEQHISQLAYQKFDQAEDENESVFVLDKSSLIIRGLLMLTIYIISYKIPDLSQFINLIGSFFGSFCQFLIPLLAHWICFKNQEASLRLKLEYFVMSIFTVLAIVFGSYESIKGLI</sequence>
<dbReference type="HOGENOM" id="CLU_617474_0_0_1"/>
<dbReference type="PANTHER" id="PTHR22950">
    <property type="entry name" value="AMINO ACID TRANSPORTER"/>
    <property type="match status" value="1"/>
</dbReference>
<name>A0EBN9_PARTE</name>
<evidence type="ECO:0000313" key="8">
    <source>
        <dbReference type="Proteomes" id="UP000000600"/>
    </source>
</evidence>
<feature type="transmembrane region" description="Helical" evidence="5">
    <location>
        <begin position="129"/>
        <end position="150"/>
    </location>
</feature>
<dbReference type="STRING" id="5888.A0EBN9"/>
<dbReference type="GO" id="GO:0016020">
    <property type="term" value="C:membrane"/>
    <property type="evidence" value="ECO:0000318"/>
    <property type="project" value="GO_Central"/>
</dbReference>
<evidence type="ECO:0000256" key="2">
    <source>
        <dbReference type="ARBA" id="ARBA00022692"/>
    </source>
</evidence>
<dbReference type="GO" id="GO:0015179">
    <property type="term" value="F:L-amino acid transmembrane transporter activity"/>
    <property type="evidence" value="ECO:0000318"/>
    <property type="project" value="GO_Central"/>
</dbReference>
<dbReference type="PANTHER" id="PTHR22950:SF666">
    <property type="entry name" value="VACUOLAR AMINO ACID TRANSPORTER 4"/>
    <property type="match status" value="1"/>
</dbReference>
<feature type="transmembrane region" description="Helical" evidence="5">
    <location>
        <begin position="346"/>
        <end position="370"/>
    </location>
</feature>
<evidence type="ECO:0000256" key="3">
    <source>
        <dbReference type="ARBA" id="ARBA00022989"/>
    </source>
</evidence>
<dbReference type="OMA" id="FYIYNPY"/>
<accession>A0EBN9</accession>
<keyword evidence="8" id="KW-1185">Reference proteome</keyword>
<feature type="transmembrane region" description="Helical" evidence="5">
    <location>
        <begin position="269"/>
        <end position="290"/>
    </location>
</feature>
<dbReference type="eggNOG" id="KOG1304">
    <property type="taxonomic scope" value="Eukaryota"/>
</dbReference>